<dbReference type="PANTHER" id="PTHR42983:SF1">
    <property type="entry name" value="IRON-MOLYBDENUM PROTEIN"/>
    <property type="match status" value="1"/>
</dbReference>
<dbReference type="Pfam" id="PF02579">
    <property type="entry name" value="Nitro_FeMo-Co"/>
    <property type="match status" value="1"/>
</dbReference>
<dbReference type="PANTHER" id="PTHR42983">
    <property type="entry name" value="DINITROGENASE IRON-MOLYBDENUM COFACTOR PROTEIN-RELATED"/>
    <property type="match status" value="1"/>
</dbReference>
<organism evidence="2 3">
    <name type="scientific">Marinisporobacter balticus</name>
    <dbReference type="NCBI Taxonomy" id="2018667"/>
    <lineage>
        <taxon>Bacteria</taxon>
        <taxon>Bacillati</taxon>
        <taxon>Bacillota</taxon>
        <taxon>Clostridia</taxon>
        <taxon>Peptostreptococcales</taxon>
        <taxon>Thermotaleaceae</taxon>
        <taxon>Marinisporobacter</taxon>
    </lineage>
</organism>
<name>A0A4R2KQ37_9FIRM</name>
<evidence type="ECO:0000313" key="2">
    <source>
        <dbReference type="EMBL" id="TCO74812.1"/>
    </source>
</evidence>
<accession>A0A4R2KQ37</accession>
<evidence type="ECO:0000259" key="1">
    <source>
        <dbReference type="Pfam" id="PF02579"/>
    </source>
</evidence>
<dbReference type="SUPFAM" id="SSF53146">
    <property type="entry name" value="Nitrogenase accessory factor-like"/>
    <property type="match status" value="1"/>
</dbReference>
<feature type="domain" description="Dinitrogenase iron-molybdenum cofactor biosynthesis" evidence="1">
    <location>
        <begin position="13"/>
        <end position="102"/>
    </location>
</feature>
<dbReference type="InterPro" id="IPR003731">
    <property type="entry name" value="Di-Nase_FeMo-co_biosynth"/>
</dbReference>
<dbReference type="Proteomes" id="UP000294919">
    <property type="component" value="Unassembled WGS sequence"/>
</dbReference>
<dbReference type="InterPro" id="IPR033913">
    <property type="entry name" value="MTH1175_dom"/>
</dbReference>
<sequence length="122" mass="13045">MKICVSSLNKEKNAKMDQHFGRCPYFSIFDTETNAFEFLENAGVTANQGAGIAAGQQVIDEKVGVVITGSLGPNAMRVLHGGNIETYTCQGGSIEEVINLFQEGKLERLESAGPAHSGMGHK</sequence>
<dbReference type="OrthoDB" id="9807451at2"/>
<keyword evidence="3" id="KW-1185">Reference proteome</keyword>
<evidence type="ECO:0000313" key="3">
    <source>
        <dbReference type="Proteomes" id="UP000294919"/>
    </source>
</evidence>
<dbReference type="AlphaFoldDB" id="A0A4R2KQ37"/>
<dbReference type="InterPro" id="IPR036105">
    <property type="entry name" value="DiNase_FeMo-co_biosyn_sf"/>
</dbReference>
<proteinExistence type="predicted"/>
<protein>
    <submittedName>
        <fullName evidence="2">Putative Fe-Mo cluster-binding NifX family protein</fullName>
    </submittedName>
</protein>
<dbReference type="CDD" id="cd00851">
    <property type="entry name" value="MTH1175"/>
    <property type="match status" value="1"/>
</dbReference>
<gene>
    <name evidence="2" type="ORF">EV214_11175</name>
</gene>
<reference evidence="2 3" key="1">
    <citation type="submission" date="2019-03" db="EMBL/GenBank/DDBJ databases">
        <title>Genomic Encyclopedia of Type Strains, Phase IV (KMG-IV): sequencing the most valuable type-strain genomes for metagenomic binning, comparative biology and taxonomic classification.</title>
        <authorList>
            <person name="Goeker M."/>
        </authorList>
    </citation>
    <scope>NUCLEOTIDE SEQUENCE [LARGE SCALE GENOMIC DNA]</scope>
    <source>
        <strain evidence="2 3">DSM 102940</strain>
    </source>
</reference>
<dbReference type="RefSeq" id="WP_132245132.1">
    <property type="nucleotide sequence ID" value="NZ_SLWV01000011.1"/>
</dbReference>
<dbReference type="Gene3D" id="3.30.420.130">
    <property type="entry name" value="Dinitrogenase iron-molybdenum cofactor biosynthesis domain"/>
    <property type="match status" value="1"/>
</dbReference>
<dbReference type="EMBL" id="SLWV01000011">
    <property type="protein sequence ID" value="TCO74812.1"/>
    <property type="molecule type" value="Genomic_DNA"/>
</dbReference>
<comment type="caution">
    <text evidence="2">The sequence shown here is derived from an EMBL/GenBank/DDBJ whole genome shotgun (WGS) entry which is preliminary data.</text>
</comment>